<dbReference type="GO" id="GO:0004810">
    <property type="term" value="F:CCA tRNA nucleotidyltransferase activity"/>
    <property type="evidence" value="ECO:0007669"/>
    <property type="project" value="InterPro"/>
</dbReference>
<dbReference type="PANTHER" id="PTHR11933">
    <property type="entry name" value="TRNA 5-METHYLAMINOMETHYL-2-THIOURIDYLATE -METHYLTRANSFERASE"/>
    <property type="match status" value="1"/>
</dbReference>
<dbReference type="AlphaFoldDB" id="A5TXN2"/>
<dbReference type="Proteomes" id="UP000001921">
    <property type="component" value="Chromosome"/>
</dbReference>
<gene>
    <name evidence="5" type="primary">trmU3</name>
    <name evidence="5" type="ORF">FNP_1886</name>
</gene>
<dbReference type="InterPro" id="IPR059101">
    <property type="entry name" value="NFACT-R_2"/>
</dbReference>
<dbReference type="HOGENOM" id="CLU_053822_0_0_0"/>
<dbReference type="SUPFAM" id="SSF52402">
    <property type="entry name" value="Adenine nucleotide alpha hydrolases-like"/>
    <property type="match status" value="1"/>
</dbReference>
<dbReference type="InterPro" id="IPR020536">
    <property type="entry name" value="ThiI_AANH"/>
</dbReference>
<accession>A5TXN2</accession>
<dbReference type="Pfam" id="PF18297">
    <property type="entry name" value="NFACT-R_2"/>
    <property type="match status" value="1"/>
</dbReference>
<evidence type="ECO:0000259" key="3">
    <source>
        <dbReference type="Pfam" id="PF02568"/>
    </source>
</evidence>
<keyword evidence="1" id="KW-0547">Nucleotide-binding</keyword>
<dbReference type="eggNOG" id="COG0301">
    <property type="taxonomic scope" value="Bacteria"/>
</dbReference>
<dbReference type="Gene3D" id="3.40.50.620">
    <property type="entry name" value="HUPs"/>
    <property type="match status" value="1"/>
</dbReference>
<feature type="domain" description="Thil AANH" evidence="3">
    <location>
        <begin position="9"/>
        <end position="147"/>
    </location>
</feature>
<keyword evidence="2" id="KW-0067">ATP-binding</keyword>
<dbReference type="EMBL" id="CM000440">
    <property type="protein sequence ID" value="EDK89657.1"/>
    <property type="molecule type" value="Genomic_DNA"/>
</dbReference>
<name>A5TXN2_FUSNP</name>
<dbReference type="GO" id="GO:0004808">
    <property type="term" value="F:tRNA (5-methylaminomethyl-2-thiouridylate)(34)-methyltransferase activity"/>
    <property type="evidence" value="ECO:0007669"/>
    <property type="project" value="UniProtKB-EC"/>
</dbReference>
<dbReference type="PANTHER" id="PTHR11933:SF6">
    <property type="entry name" value="THIL AANH DOMAIN-CONTAINING PROTEIN"/>
    <property type="match status" value="1"/>
</dbReference>
<dbReference type="GO" id="GO:0032259">
    <property type="term" value="P:methylation"/>
    <property type="evidence" value="ECO:0007669"/>
    <property type="project" value="UniProtKB-KW"/>
</dbReference>
<evidence type="ECO:0000256" key="1">
    <source>
        <dbReference type="ARBA" id="ARBA00022741"/>
    </source>
</evidence>
<dbReference type="Pfam" id="PF02568">
    <property type="entry name" value="ThiI"/>
    <property type="match status" value="1"/>
</dbReference>
<dbReference type="GO" id="GO:0005524">
    <property type="term" value="F:ATP binding"/>
    <property type="evidence" value="ECO:0007669"/>
    <property type="project" value="UniProtKB-KW"/>
</dbReference>
<organism evidence="5">
    <name type="scientific">Fusobacterium polymorphum ATCC 10953</name>
    <dbReference type="NCBI Taxonomy" id="393480"/>
    <lineage>
        <taxon>Bacteria</taxon>
        <taxon>Fusobacteriati</taxon>
        <taxon>Fusobacteriota</taxon>
        <taxon>Fusobacteriia</taxon>
        <taxon>Fusobacteriales</taxon>
        <taxon>Fusobacteriaceae</taxon>
        <taxon>Fusobacterium</taxon>
    </lineage>
</organism>
<reference evidence="5" key="2">
    <citation type="submission" date="2007-05" db="EMBL/GenBank/DDBJ databases">
        <title>Genome sequence of Fusobacterium nucleatum subspecies polymorphum - a genetically tractable Fusobacterium.</title>
        <authorList>
            <person name="Karpathy S.E."/>
            <person name="Xiang Q."/>
            <person name="Gioia J."/>
            <person name="Jiang H."/>
            <person name="Liu Y."/>
            <person name="Petrosino J.F."/>
            <person name="Yerrapragada S."/>
            <person name="Fox G.E."/>
            <person name="Kinder Haake S."/>
            <person name="Weinstock G.M."/>
            <person name="Highlander S.K."/>
        </authorList>
    </citation>
    <scope>NUCLEOTIDE SEQUENCE [LARGE SCALE GENOMIC DNA]</scope>
    <source>
        <strain evidence="5">ATCC 10953</strain>
    </source>
</reference>
<proteinExistence type="predicted"/>
<protein>
    <submittedName>
        <fullName evidence="5">tRNA (5-methylaminomethyl-2-thiouridylate)-methyltransferase</fullName>
        <ecNumber evidence="5">2.1.1.61</ecNumber>
    </submittedName>
</protein>
<keyword evidence="5" id="KW-0489">Methyltransferase</keyword>
<sequence length="337" mass="38449">MKDSMEKIKALALFSGGLDSALAIKVVQEQGIEVIALNFVSHFFGGKNEKAESMAKQLGIRLEYIDFKKRHTLVVEDPVYGRGKNMNPCIDCHSLMFKIAGELLEEYGASFVISGEVLGQRPMSQNSQALEKVKKLSGMEDLVLRPLSAKLLPPSKAEVMGWVDREKLLDINGRSRQRQMELMDFYGLVEYPSPGGGCLLTDPGYSNRLKVLEDDGLLKEEHAWLFKLIKEARFFRFSKARYLFVGRNKESNDKIDEFRKEKNLNFYIYSSEVPGPHIIANTNLTDEEIEFAKKLFSRYSKVKGNEKVILNNSGKLEEVDVLDLKKLDEEIKKYQQF</sequence>
<evidence type="ECO:0000259" key="4">
    <source>
        <dbReference type="Pfam" id="PF18297"/>
    </source>
</evidence>
<dbReference type="InterPro" id="IPR014729">
    <property type="entry name" value="Rossmann-like_a/b/a_fold"/>
</dbReference>
<reference evidence="5" key="1">
    <citation type="submission" date="2006-07" db="EMBL/GenBank/DDBJ databases">
        <authorList>
            <person name="Qin X."/>
            <person name="Weinstock G.M."/>
        </authorList>
    </citation>
    <scope>NUCLEOTIDE SEQUENCE [LARGE SCALE GENOMIC DNA]</scope>
    <source>
        <strain evidence="5">ATCC 10953</strain>
    </source>
</reference>
<dbReference type="EC" id="2.1.1.61" evidence="5"/>
<evidence type="ECO:0000256" key="2">
    <source>
        <dbReference type="ARBA" id="ARBA00022840"/>
    </source>
</evidence>
<feature type="domain" description="NFACT protein RNA binding" evidence="4">
    <location>
        <begin position="233"/>
        <end position="334"/>
    </location>
</feature>
<evidence type="ECO:0000313" key="5">
    <source>
        <dbReference type="EMBL" id="EDK89657.1"/>
    </source>
</evidence>
<keyword evidence="5" id="KW-0808">Transferase</keyword>